<dbReference type="AlphaFoldDB" id="A0A1R2BI18"/>
<protein>
    <submittedName>
        <fullName evidence="2">Uncharacterized protein</fullName>
    </submittedName>
</protein>
<reference evidence="2 3" key="1">
    <citation type="submission" date="2016-11" db="EMBL/GenBank/DDBJ databases">
        <title>The macronuclear genome of Stentor coeruleus: a giant cell with tiny introns.</title>
        <authorList>
            <person name="Slabodnick M."/>
            <person name="Ruby J.G."/>
            <person name="Reiff S.B."/>
            <person name="Swart E.C."/>
            <person name="Gosai S."/>
            <person name="Prabakaran S."/>
            <person name="Witkowska E."/>
            <person name="Larue G.E."/>
            <person name="Fisher S."/>
            <person name="Freeman R.M."/>
            <person name="Gunawardena J."/>
            <person name="Chu W."/>
            <person name="Stover N.A."/>
            <person name="Gregory B.D."/>
            <person name="Nowacki M."/>
            <person name="Derisi J."/>
            <person name="Roy S.W."/>
            <person name="Marshall W.F."/>
            <person name="Sood P."/>
        </authorList>
    </citation>
    <scope>NUCLEOTIDE SEQUENCE [LARGE SCALE GENOMIC DNA]</scope>
    <source>
        <strain evidence="2">WM001</strain>
    </source>
</reference>
<keyword evidence="3" id="KW-1185">Reference proteome</keyword>
<proteinExistence type="predicted"/>
<keyword evidence="1" id="KW-0472">Membrane</keyword>
<dbReference type="Proteomes" id="UP000187209">
    <property type="component" value="Unassembled WGS sequence"/>
</dbReference>
<organism evidence="2 3">
    <name type="scientific">Stentor coeruleus</name>
    <dbReference type="NCBI Taxonomy" id="5963"/>
    <lineage>
        <taxon>Eukaryota</taxon>
        <taxon>Sar</taxon>
        <taxon>Alveolata</taxon>
        <taxon>Ciliophora</taxon>
        <taxon>Postciliodesmatophora</taxon>
        <taxon>Heterotrichea</taxon>
        <taxon>Heterotrichida</taxon>
        <taxon>Stentoridae</taxon>
        <taxon>Stentor</taxon>
    </lineage>
</organism>
<dbReference type="OrthoDB" id="319494at2759"/>
<feature type="transmembrane region" description="Helical" evidence="1">
    <location>
        <begin position="95"/>
        <end position="116"/>
    </location>
</feature>
<feature type="transmembrane region" description="Helical" evidence="1">
    <location>
        <begin position="69"/>
        <end position="89"/>
    </location>
</feature>
<name>A0A1R2BI18_9CILI</name>
<evidence type="ECO:0000256" key="1">
    <source>
        <dbReference type="SAM" id="Phobius"/>
    </source>
</evidence>
<sequence>MESINSLDTSLTQDVSLQYFDPSQTTPRGKRIKIKSNPIFRNNYFLKCYNTSYNRVNGIKLKSLPRNRLYYFLFPTLSIKYIFLHFVLAFLPYVNIVWCCILLILWIIYERAAWVYRKNRKKIRNPFINMIYKPDLCKIYKCMNKFLEVPIGFLTFRASELHTTPDSITIMIYNDNFKKMHTNFPYYRYFHIAHVFLCLSISLLCYIWLYSAVGADHIVPIFSQT</sequence>
<evidence type="ECO:0000313" key="2">
    <source>
        <dbReference type="EMBL" id="OMJ76364.1"/>
    </source>
</evidence>
<keyword evidence="1" id="KW-0812">Transmembrane</keyword>
<dbReference type="EMBL" id="MPUH01000635">
    <property type="protein sequence ID" value="OMJ76364.1"/>
    <property type="molecule type" value="Genomic_DNA"/>
</dbReference>
<evidence type="ECO:0000313" key="3">
    <source>
        <dbReference type="Proteomes" id="UP000187209"/>
    </source>
</evidence>
<comment type="caution">
    <text evidence="2">The sequence shown here is derived from an EMBL/GenBank/DDBJ whole genome shotgun (WGS) entry which is preliminary data.</text>
</comment>
<keyword evidence="1" id="KW-1133">Transmembrane helix</keyword>
<feature type="transmembrane region" description="Helical" evidence="1">
    <location>
        <begin position="186"/>
        <end position="209"/>
    </location>
</feature>
<gene>
    <name evidence="2" type="ORF">SteCoe_24261</name>
</gene>
<accession>A0A1R2BI18</accession>